<dbReference type="PANTHER" id="PTHR33446">
    <property type="entry name" value="PROTEIN TONB-RELATED"/>
    <property type="match status" value="1"/>
</dbReference>
<proteinExistence type="inferred from homology"/>
<evidence type="ECO:0000256" key="7">
    <source>
        <dbReference type="ARBA" id="ARBA00022927"/>
    </source>
</evidence>
<dbReference type="Gene3D" id="1.25.40.10">
    <property type="entry name" value="Tetratricopeptide repeat domain"/>
    <property type="match status" value="1"/>
</dbReference>
<keyword evidence="3" id="KW-0813">Transport</keyword>
<dbReference type="GO" id="GO:0005886">
    <property type="term" value="C:plasma membrane"/>
    <property type="evidence" value="ECO:0007669"/>
    <property type="project" value="UniProtKB-SubCell"/>
</dbReference>
<keyword evidence="4" id="KW-1003">Cell membrane</keyword>
<evidence type="ECO:0000313" key="12">
    <source>
        <dbReference type="EMBL" id="GLP94778.1"/>
    </source>
</evidence>
<evidence type="ECO:0000256" key="8">
    <source>
        <dbReference type="ARBA" id="ARBA00022989"/>
    </source>
</evidence>
<keyword evidence="8" id="KW-1133">Transmembrane helix</keyword>
<dbReference type="InterPro" id="IPR051045">
    <property type="entry name" value="TonB-dependent_transducer"/>
</dbReference>
<sequence length="359" mass="40176">MLPRFALVFAGGLLSFNLVAEPAQSNDFSKAYQAYQAAVEAQNNELIPLHAKQSVDLGCNKFGEKSENCAALWSNYGYALGHDDDKAYEAANAFNSARLIFKELYGPDSIEVADTLIGAGQLTGLPNKKRIRYLQDAISIADIHDSTSPLYAANIYLEAGKELLRANSPKSKVLEKAYRILSQELANNDRRLFEARTTLANYYRADRKLEKSIELLELNIQQLEAVGAKDHPYDVHSRAQLVDLYERVGESDKATPHCVAIGAMTPWDPNQEASPLFRVPPKYPVNLARRQQGGQVVLDFEIDEMGFVDNVKIVRSTNKSLSRETTKALKNWRYAPKFEDGKPVRAESKVTIDFSIDER</sequence>
<dbReference type="InterPro" id="IPR006260">
    <property type="entry name" value="TonB/TolA_C"/>
</dbReference>
<dbReference type="NCBIfam" id="TIGR01352">
    <property type="entry name" value="tonB_Cterm"/>
    <property type="match status" value="1"/>
</dbReference>
<dbReference type="Pfam" id="PF03544">
    <property type="entry name" value="TonB_C"/>
    <property type="match status" value="1"/>
</dbReference>
<accession>A0AA37RNU2</accession>
<comment type="similarity">
    <text evidence="2">Belongs to the TonB family.</text>
</comment>
<dbReference type="PANTHER" id="PTHR33446:SF14">
    <property type="entry name" value="PROTEIN TONB"/>
    <property type="match status" value="1"/>
</dbReference>
<evidence type="ECO:0000313" key="13">
    <source>
        <dbReference type="Proteomes" id="UP001161422"/>
    </source>
</evidence>
<keyword evidence="6" id="KW-0812">Transmembrane</keyword>
<evidence type="ECO:0000256" key="9">
    <source>
        <dbReference type="ARBA" id="ARBA00023136"/>
    </source>
</evidence>
<dbReference type="Proteomes" id="UP001161422">
    <property type="component" value="Unassembled WGS sequence"/>
</dbReference>
<comment type="subcellular location">
    <subcellularLocation>
        <location evidence="1">Cell inner membrane</location>
        <topology evidence="1">Single-pass membrane protein</topology>
        <orientation evidence="1">Periplasmic side</orientation>
    </subcellularLocation>
</comment>
<dbReference type="RefSeq" id="WP_095506145.1">
    <property type="nucleotide sequence ID" value="NZ_BSNC01000001.1"/>
</dbReference>
<protein>
    <submittedName>
        <fullName evidence="12">Cell envelope biogenesis protein TonB</fullName>
    </submittedName>
</protein>
<keyword evidence="13" id="KW-1185">Reference proteome</keyword>
<evidence type="ECO:0000256" key="2">
    <source>
        <dbReference type="ARBA" id="ARBA00006555"/>
    </source>
</evidence>
<feature type="signal peptide" evidence="10">
    <location>
        <begin position="1"/>
        <end position="20"/>
    </location>
</feature>
<evidence type="ECO:0000256" key="10">
    <source>
        <dbReference type="SAM" id="SignalP"/>
    </source>
</evidence>
<dbReference type="InterPro" id="IPR037682">
    <property type="entry name" value="TonB_C"/>
</dbReference>
<dbReference type="SUPFAM" id="SSF48452">
    <property type="entry name" value="TPR-like"/>
    <property type="match status" value="1"/>
</dbReference>
<feature type="chain" id="PRO_5041262018" evidence="10">
    <location>
        <begin position="21"/>
        <end position="359"/>
    </location>
</feature>
<dbReference type="InterPro" id="IPR011990">
    <property type="entry name" value="TPR-like_helical_dom_sf"/>
</dbReference>
<keyword evidence="5" id="KW-0997">Cell inner membrane</keyword>
<evidence type="ECO:0000256" key="3">
    <source>
        <dbReference type="ARBA" id="ARBA00022448"/>
    </source>
</evidence>
<dbReference type="AlphaFoldDB" id="A0AA37RNU2"/>
<evidence type="ECO:0000256" key="5">
    <source>
        <dbReference type="ARBA" id="ARBA00022519"/>
    </source>
</evidence>
<gene>
    <name evidence="12" type="primary">tonB_1</name>
    <name evidence="12" type="ORF">GCM10007895_00840</name>
</gene>
<dbReference type="GO" id="GO:0015031">
    <property type="term" value="P:protein transport"/>
    <property type="evidence" value="ECO:0007669"/>
    <property type="project" value="UniProtKB-KW"/>
</dbReference>
<evidence type="ECO:0000259" key="11">
    <source>
        <dbReference type="PROSITE" id="PS52015"/>
    </source>
</evidence>
<keyword evidence="10" id="KW-0732">Signal</keyword>
<reference evidence="12" key="2">
    <citation type="submission" date="2023-01" db="EMBL/GenBank/DDBJ databases">
        <title>Draft genome sequence of Paraferrimonas sedimenticola strain NBRC 101628.</title>
        <authorList>
            <person name="Sun Q."/>
            <person name="Mori K."/>
        </authorList>
    </citation>
    <scope>NUCLEOTIDE SEQUENCE</scope>
    <source>
        <strain evidence="12">NBRC 101628</strain>
    </source>
</reference>
<name>A0AA37RNU2_9GAMM</name>
<feature type="domain" description="TonB C-terminal" evidence="11">
    <location>
        <begin position="268"/>
        <end position="359"/>
    </location>
</feature>
<organism evidence="12 13">
    <name type="scientific">Paraferrimonas sedimenticola</name>
    <dbReference type="NCBI Taxonomy" id="375674"/>
    <lineage>
        <taxon>Bacteria</taxon>
        <taxon>Pseudomonadati</taxon>
        <taxon>Pseudomonadota</taxon>
        <taxon>Gammaproteobacteria</taxon>
        <taxon>Alteromonadales</taxon>
        <taxon>Ferrimonadaceae</taxon>
        <taxon>Paraferrimonas</taxon>
    </lineage>
</organism>
<dbReference type="GO" id="GO:0055085">
    <property type="term" value="P:transmembrane transport"/>
    <property type="evidence" value="ECO:0007669"/>
    <property type="project" value="InterPro"/>
</dbReference>
<evidence type="ECO:0000256" key="6">
    <source>
        <dbReference type="ARBA" id="ARBA00022692"/>
    </source>
</evidence>
<dbReference type="EMBL" id="BSNC01000001">
    <property type="protein sequence ID" value="GLP94778.1"/>
    <property type="molecule type" value="Genomic_DNA"/>
</dbReference>
<evidence type="ECO:0000256" key="1">
    <source>
        <dbReference type="ARBA" id="ARBA00004383"/>
    </source>
</evidence>
<comment type="caution">
    <text evidence="12">The sequence shown here is derived from an EMBL/GenBank/DDBJ whole genome shotgun (WGS) entry which is preliminary data.</text>
</comment>
<dbReference type="PROSITE" id="PS52015">
    <property type="entry name" value="TONB_CTD"/>
    <property type="match status" value="1"/>
</dbReference>
<dbReference type="Gene3D" id="3.30.1150.10">
    <property type="match status" value="1"/>
</dbReference>
<reference evidence="12" key="1">
    <citation type="journal article" date="2014" name="Int. J. Syst. Evol. Microbiol.">
        <title>Complete genome sequence of Corynebacterium casei LMG S-19264T (=DSM 44701T), isolated from a smear-ripened cheese.</title>
        <authorList>
            <consortium name="US DOE Joint Genome Institute (JGI-PGF)"/>
            <person name="Walter F."/>
            <person name="Albersmeier A."/>
            <person name="Kalinowski J."/>
            <person name="Ruckert C."/>
        </authorList>
    </citation>
    <scope>NUCLEOTIDE SEQUENCE</scope>
    <source>
        <strain evidence="12">NBRC 101628</strain>
    </source>
</reference>
<keyword evidence="7" id="KW-0653">Protein transport</keyword>
<evidence type="ECO:0000256" key="4">
    <source>
        <dbReference type="ARBA" id="ARBA00022475"/>
    </source>
</evidence>
<dbReference type="SUPFAM" id="SSF74653">
    <property type="entry name" value="TolA/TonB C-terminal domain"/>
    <property type="match status" value="1"/>
</dbReference>
<keyword evidence="9" id="KW-0472">Membrane</keyword>